<accession>A0A9X1JZE4</accession>
<evidence type="ECO:0000259" key="1">
    <source>
        <dbReference type="Pfam" id="PF01569"/>
    </source>
</evidence>
<dbReference type="Pfam" id="PF01569">
    <property type="entry name" value="PAP2"/>
    <property type="match status" value="1"/>
</dbReference>
<sequence>MSEWPVWARGYVIQSDLLAGMVFETAPKDGIDFQVSHLGAGILTEGKTTYESEPLFSFRRPRIEDFKEQLDYVNTYAELRMDRSAEILSQTGYPEHFFGVILGLHPSRTKYSLELMATAQLFATGIAQRVKHALACKRPDMFSSQIQPMIPMPGHGTLPSGHATEAFTVARVMSLLIDDRDIEFGIQDQLMHQAERISINRTIAGVHFPADSIAGAMLGLGLGEYFVARGRGLGPGAAGPYTETTSNFISTAHFDGTVVGNEDFRMRTLFDKGQRQSLDAAGRRIVELGAKVNVVTATECLPLTWLWEKAKAEWPDRRAADM</sequence>
<evidence type="ECO:0000313" key="2">
    <source>
        <dbReference type="EMBL" id="MBW4707099.1"/>
    </source>
</evidence>
<dbReference type="RefSeq" id="WP_219499560.1">
    <property type="nucleotide sequence ID" value="NZ_JAHXDN010000001.1"/>
</dbReference>
<keyword evidence="3" id="KW-1185">Reference proteome</keyword>
<gene>
    <name evidence="2" type="ORF">KX928_04785</name>
</gene>
<dbReference type="AlphaFoldDB" id="A0A9X1JZE4"/>
<organism evidence="2 3">
    <name type="scientific">Roseobacter insulae</name>
    <dbReference type="NCBI Taxonomy" id="2859783"/>
    <lineage>
        <taxon>Bacteria</taxon>
        <taxon>Pseudomonadati</taxon>
        <taxon>Pseudomonadota</taxon>
        <taxon>Alphaproteobacteria</taxon>
        <taxon>Rhodobacterales</taxon>
        <taxon>Roseobacteraceae</taxon>
        <taxon>Roseobacter</taxon>
    </lineage>
</organism>
<reference evidence="2" key="1">
    <citation type="submission" date="2021-07" db="EMBL/GenBank/DDBJ databases">
        <title>Roseobacter insulae sp. nov., isolated from a tidal flat.</title>
        <authorList>
            <person name="Park S."/>
            <person name="Yoon J.-H."/>
        </authorList>
    </citation>
    <scope>NUCLEOTIDE SEQUENCE</scope>
    <source>
        <strain evidence="2">YSTF-M11</strain>
    </source>
</reference>
<proteinExistence type="predicted"/>
<evidence type="ECO:0000313" key="3">
    <source>
        <dbReference type="Proteomes" id="UP001138661"/>
    </source>
</evidence>
<comment type="caution">
    <text evidence="2">The sequence shown here is derived from an EMBL/GenBank/DDBJ whole genome shotgun (WGS) entry which is preliminary data.</text>
</comment>
<dbReference type="Proteomes" id="UP001138661">
    <property type="component" value="Unassembled WGS sequence"/>
</dbReference>
<protein>
    <submittedName>
        <fullName evidence="2">Phosphatase PAP2 family protein</fullName>
    </submittedName>
</protein>
<dbReference type="InterPro" id="IPR000326">
    <property type="entry name" value="PAP2/HPO"/>
</dbReference>
<feature type="domain" description="Phosphatidic acid phosphatase type 2/haloperoxidase" evidence="1">
    <location>
        <begin position="119"/>
        <end position="223"/>
    </location>
</feature>
<name>A0A9X1JZE4_9RHOB</name>
<dbReference type="EMBL" id="JAHXDN010000001">
    <property type="protein sequence ID" value="MBW4707099.1"/>
    <property type="molecule type" value="Genomic_DNA"/>
</dbReference>